<organism evidence="1 2">
    <name type="scientific">Leucogyrophana mollusca</name>
    <dbReference type="NCBI Taxonomy" id="85980"/>
    <lineage>
        <taxon>Eukaryota</taxon>
        <taxon>Fungi</taxon>
        <taxon>Dikarya</taxon>
        <taxon>Basidiomycota</taxon>
        <taxon>Agaricomycotina</taxon>
        <taxon>Agaricomycetes</taxon>
        <taxon>Agaricomycetidae</taxon>
        <taxon>Boletales</taxon>
        <taxon>Boletales incertae sedis</taxon>
        <taxon>Leucogyrophana</taxon>
    </lineage>
</organism>
<accession>A0ACB8BWT1</accession>
<reference evidence="1" key="1">
    <citation type="journal article" date="2021" name="New Phytol.">
        <title>Evolutionary innovations through gain and loss of genes in the ectomycorrhizal Boletales.</title>
        <authorList>
            <person name="Wu G."/>
            <person name="Miyauchi S."/>
            <person name="Morin E."/>
            <person name="Kuo A."/>
            <person name="Drula E."/>
            <person name="Varga T."/>
            <person name="Kohler A."/>
            <person name="Feng B."/>
            <person name="Cao Y."/>
            <person name="Lipzen A."/>
            <person name="Daum C."/>
            <person name="Hundley H."/>
            <person name="Pangilinan J."/>
            <person name="Johnson J."/>
            <person name="Barry K."/>
            <person name="LaButti K."/>
            <person name="Ng V."/>
            <person name="Ahrendt S."/>
            <person name="Min B."/>
            <person name="Choi I.G."/>
            <person name="Park H."/>
            <person name="Plett J.M."/>
            <person name="Magnuson J."/>
            <person name="Spatafora J.W."/>
            <person name="Nagy L.G."/>
            <person name="Henrissat B."/>
            <person name="Grigoriev I.V."/>
            <person name="Yang Z.L."/>
            <person name="Xu J."/>
            <person name="Martin F.M."/>
        </authorList>
    </citation>
    <scope>NUCLEOTIDE SEQUENCE</scope>
    <source>
        <strain evidence="1">KUC20120723A-06</strain>
    </source>
</reference>
<keyword evidence="2" id="KW-1185">Reference proteome</keyword>
<protein>
    <submittedName>
        <fullName evidence="1">Uncharacterized protein</fullName>
    </submittedName>
</protein>
<dbReference type="EMBL" id="MU266332">
    <property type="protein sequence ID" value="KAH7930375.1"/>
    <property type="molecule type" value="Genomic_DNA"/>
</dbReference>
<sequence>MSVLKSIIGASCNSARVLEGLLLVIMMATEGLLLLRTLALWHGNKKVRVALLSVYSMLFLAVIVVGGVTVTFHVVVPAPSYCLSTAINPYATGIFSGIMFFELMVLWLTIYYEVRLRSAGLTPIGQLAIALARGNMLYALSLFLMSLANVIVFALPVNLGVSELFDVFQAVIHSIMASRILFKLRKAGTNDDTELSPLSDLRFESGETFSSPPLSPSE</sequence>
<evidence type="ECO:0000313" key="1">
    <source>
        <dbReference type="EMBL" id="KAH7930375.1"/>
    </source>
</evidence>
<evidence type="ECO:0000313" key="2">
    <source>
        <dbReference type="Proteomes" id="UP000790709"/>
    </source>
</evidence>
<comment type="caution">
    <text evidence="1">The sequence shown here is derived from an EMBL/GenBank/DDBJ whole genome shotgun (WGS) entry which is preliminary data.</text>
</comment>
<gene>
    <name evidence="1" type="ORF">BV22DRAFT_1028333</name>
</gene>
<name>A0ACB8BWT1_9AGAM</name>
<proteinExistence type="predicted"/>
<dbReference type="Proteomes" id="UP000790709">
    <property type="component" value="Unassembled WGS sequence"/>
</dbReference>